<dbReference type="EMBL" id="AAKN02040761">
    <property type="status" value="NOT_ANNOTATED_CDS"/>
    <property type="molecule type" value="Genomic_DNA"/>
</dbReference>
<name>H0VBH1_CAVPO</name>
<dbReference type="Bgee" id="ENSCPOG00000008064">
    <property type="expression patterns" value="Expressed in testis and 3 other cell types or tissues"/>
</dbReference>
<dbReference type="EMBL" id="AAKN02040762">
    <property type="status" value="NOT_ANNOTATED_CDS"/>
    <property type="molecule type" value="Genomic_DNA"/>
</dbReference>
<dbReference type="OMA" id="LMDIVIM"/>
<sequence length="134" mass="15016">MQRFRDLTADDLVQLITSCPQAELIQSLTEERSGNLPFLSLGLIILHLFSINMEEVGIKLLQEINKGGKDAVEHLMMSDPLCSLETWQDVAVVCSQNGFNRLSGDIVSILRSQAGVTEISEEDEKVNPMEHVFW</sequence>
<dbReference type="AlphaFoldDB" id="H0VBH1"/>
<dbReference type="VEuPathDB" id="HostDB:ENSCPOG00000008064"/>
<reference evidence="1" key="3">
    <citation type="submission" date="2025-09" db="UniProtKB">
        <authorList>
            <consortium name="Ensembl"/>
        </authorList>
    </citation>
    <scope>IDENTIFICATION</scope>
    <source>
        <strain evidence="1">2N</strain>
    </source>
</reference>
<dbReference type="eggNOG" id="KOG0985">
    <property type="taxonomic scope" value="Eukaryota"/>
</dbReference>
<dbReference type="GeneTree" id="ENSGT00950000183166"/>
<protein>
    <submittedName>
        <fullName evidence="1">Uncharacterized protein</fullName>
    </submittedName>
</protein>
<dbReference type="STRING" id="10141.ENSCPOP00000007252"/>
<organism evidence="1 2">
    <name type="scientific">Cavia porcellus</name>
    <name type="common">Guinea pig</name>
    <dbReference type="NCBI Taxonomy" id="10141"/>
    <lineage>
        <taxon>Eukaryota</taxon>
        <taxon>Metazoa</taxon>
        <taxon>Chordata</taxon>
        <taxon>Craniata</taxon>
        <taxon>Vertebrata</taxon>
        <taxon>Euteleostomi</taxon>
        <taxon>Mammalia</taxon>
        <taxon>Eutheria</taxon>
        <taxon>Euarchontoglires</taxon>
        <taxon>Glires</taxon>
        <taxon>Rodentia</taxon>
        <taxon>Hystricomorpha</taxon>
        <taxon>Caviidae</taxon>
        <taxon>Cavia</taxon>
    </lineage>
</organism>
<dbReference type="InParanoid" id="H0VBH1"/>
<evidence type="ECO:0000313" key="1">
    <source>
        <dbReference type="Ensembl" id="ENSCPOP00000007252.3"/>
    </source>
</evidence>
<evidence type="ECO:0000313" key="2">
    <source>
        <dbReference type="Proteomes" id="UP000005447"/>
    </source>
</evidence>
<reference evidence="1" key="2">
    <citation type="submission" date="2025-08" db="UniProtKB">
        <authorList>
            <consortium name="Ensembl"/>
        </authorList>
    </citation>
    <scope>IDENTIFICATION</scope>
    <source>
        <strain evidence="1">2N</strain>
    </source>
</reference>
<dbReference type="Ensembl" id="ENSCPOT00000008139.3">
    <property type="protein sequence ID" value="ENSCPOP00000007252.3"/>
    <property type="gene ID" value="ENSCPOG00000008064.4"/>
</dbReference>
<dbReference type="HOGENOM" id="CLU_033164_0_0_1"/>
<keyword evidence="2" id="KW-1185">Reference proteome</keyword>
<dbReference type="Proteomes" id="UP000005447">
    <property type="component" value="Unassembled WGS sequence"/>
</dbReference>
<proteinExistence type="predicted"/>
<reference evidence="2" key="1">
    <citation type="journal article" date="2011" name="Nature">
        <title>A high-resolution map of human evolutionary constraint using 29 mammals.</title>
        <authorList>
            <person name="Lindblad-Toh K."/>
            <person name="Garber M."/>
            <person name="Zuk O."/>
            <person name="Lin M.F."/>
            <person name="Parker B.J."/>
            <person name="Washietl S."/>
            <person name="Kheradpour P."/>
            <person name="Ernst J."/>
            <person name="Jordan G."/>
            <person name="Mauceli E."/>
            <person name="Ward L.D."/>
            <person name="Lowe C.B."/>
            <person name="Holloway A.K."/>
            <person name="Clamp M."/>
            <person name="Gnerre S."/>
            <person name="Alfoldi J."/>
            <person name="Beal K."/>
            <person name="Chang J."/>
            <person name="Clawson H."/>
            <person name="Cuff J."/>
            <person name="Di Palma F."/>
            <person name="Fitzgerald S."/>
            <person name="Flicek P."/>
            <person name="Guttman M."/>
            <person name="Hubisz M.J."/>
            <person name="Jaffe D.B."/>
            <person name="Jungreis I."/>
            <person name="Kent W.J."/>
            <person name="Kostka D."/>
            <person name="Lara M."/>
            <person name="Martins A.L."/>
            <person name="Massingham T."/>
            <person name="Moltke I."/>
            <person name="Raney B.J."/>
            <person name="Rasmussen M.D."/>
            <person name="Robinson J."/>
            <person name="Stark A."/>
            <person name="Vilella A.J."/>
            <person name="Wen J."/>
            <person name="Xie X."/>
            <person name="Zody M.C."/>
            <person name="Baldwin J."/>
            <person name="Bloom T."/>
            <person name="Chin C.W."/>
            <person name="Heiman D."/>
            <person name="Nicol R."/>
            <person name="Nusbaum C."/>
            <person name="Young S."/>
            <person name="Wilkinson J."/>
            <person name="Worley K.C."/>
            <person name="Kovar C.L."/>
            <person name="Muzny D.M."/>
            <person name="Gibbs R.A."/>
            <person name="Cree A."/>
            <person name="Dihn H.H."/>
            <person name="Fowler G."/>
            <person name="Jhangiani S."/>
            <person name="Joshi V."/>
            <person name="Lee S."/>
            <person name="Lewis L.R."/>
            <person name="Nazareth L.V."/>
            <person name="Okwuonu G."/>
            <person name="Santibanez J."/>
            <person name="Warren W.C."/>
            <person name="Mardis E.R."/>
            <person name="Weinstock G.M."/>
            <person name="Wilson R.K."/>
            <person name="Delehaunty K."/>
            <person name="Dooling D."/>
            <person name="Fronik C."/>
            <person name="Fulton L."/>
            <person name="Fulton B."/>
            <person name="Graves T."/>
            <person name="Minx P."/>
            <person name="Sodergren E."/>
            <person name="Birney E."/>
            <person name="Margulies E.H."/>
            <person name="Herrero J."/>
            <person name="Green E.D."/>
            <person name="Haussler D."/>
            <person name="Siepel A."/>
            <person name="Goldman N."/>
            <person name="Pollard K.S."/>
            <person name="Pedersen J.S."/>
            <person name="Lander E.S."/>
            <person name="Kellis M."/>
        </authorList>
    </citation>
    <scope>NUCLEOTIDE SEQUENCE [LARGE SCALE GENOMIC DNA]</scope>
    <source>
        <strain evidence="2">2N</strain>
    </source>
</reference>
<accession>H0VBH1</accession>